<feature type="transmembrane region" description="Helical" evidence="1">
    <location>
        <begin position="111"/>
        <end position="128"/>
    </location>
</feature>
<gene>
    <name evidence="3" type="ORF">FEM03_05275</name>
</gene>
<dbReference type="InterPro" id="IPR006976">
    <property type="entry name" value="VanZ-like"/>
</dbReference>
<dbReference type="Pfam" id="PF04892">
    <property type="entry name" value="VanZ"/>
    <property type="match status" value="1"/>
</dbReference>
<keyword evidence="1" id="KW-1133">Transmembrane helix</keyword>
<keyword evidence="1" id="KW-0472">Membrane</keyword>
<feature type="domain" description="VanZ-like" evidence="2">
    <location>
        <begin position="113"/>
        <end position="184"/>
    </location>
</feature>
<evidence type="ECO:0000313" key="4">
    <source>
        <dbReference type="Proteomes" id="UP000306196"/>
    </source>
</evidence>
<organism evidence="3 4">
    <name type="scientific">Phragmitibacter flavus</name>
    <dbReference type="NCBI Taxonomy" id="2576071"/>
    <lineage>
        <taxon>Bacteria</taxon>
        <taxon>Pseudomonadati</taxon>
        <taxon>Verrucomicrobiota</taxon>
        <taxon>Verrucomicrobiia</taxon>
        <taxon>Verrucomicrobiales</taxon>
        <taxon>Verrucomicrobiaceae</taxon>
        <taxon>Phragmitibacter</taxon>
    </lineage>
</organism>
<evidence type="ECO:0000256" key="1">
    <source>
        <dbReference type="SAM" id="Phobius"/>
    </source>
</evidence>
<comment type="caution">
    <text evidence="3">The sequence shown here is derived from an EMBL/GenBank/DDBJ whole genome shotgun (WGS) entry which is preliminary data.</text>
</comment>
<name>A0A5R8KGX5_9BACT</name>
<keyword evidence="4" id="KW-1185">Reference proteome</keyword>
<proteinExistence type="predicted"/>
<feature type="transmembrane region" description="Helical" evidence="1">
    <location>
        <begin position="140"/>
        <end position="160"/>
    </location>
</feature>
<evidence type="ECO:0000259" key="2">
    <source>
        <dbReference type="Pfam" id="PF04892"/>
    </source>
</evidence>
<feature type="transmembrane region" description="Helical" evidence="1">
    <location>
        <begin position="79"/>
        <end position="99"/>
    </location>
</feature>
<sequence>MSRRCSIRNGEDEGRGVFSWEPLRKRWEGRVCAGLIARGECFARDGLRLEGGGVGWHHPMGDSSKHRPTGNSGLRGRRVVSWLWLALGAVVLGLCVMPLPGDWREGGKALWLNVLHWPVAAGVALGWLSWQRRKVSWGSLMEAVLLVAVAGAGAEMLQLFTGRTFDGHDVFVNGLGALGGALTYARRSWGGWVLPLALMTSVPAWWPLVERVQLETAQRELLPVIGSQGGQGPVGLWQREVDGVVRGDGDDLVLELVAGKWSSLRRPGFGGDWSDYAGIEAEYEWMGKGDAAVKMGLRIDGRNGGRINGEVELQPGTNRLMMRFAENDEAVLNEVEQLVCFFRPGENEGRIRIGEMRLWREKEMGQPQ</sequence>
<dbReference type="Proteomes" id="UP000306196">
    <property type="component" value="Unassembled WGS sequence"/>
</dbReference>
<evidence type="ECO:0000313" key="3">
    <source>
        <dbReference type="EMBL" id="TLD71556.1"/>
    </source>
</evidence>
<accession>A0A5R8KGX5</accession>
<protein>
    <submittedName>
        <fullName evidence="3">VanZ family protein</fullName>
    </submittedName>
</protein>
<keyword evidence="1" id="KW-0812">Transmembrane</keyword>
<reference evidence="3 4" key="1">
    <citation type="submission" date="2019-05" db="EMBL/GenBank/DDBJ databases">
        <title>Verrucobacter flavum gen. nov., sp. nov. a new member of the family Verrucomicrobiaceae.</title>
        <authorList>
            <person name="Szuroczki S."/>
            <person name="Abbaszade G."/>
            <person name="Szabo A."/>
            <person name="Felfoldi T."/>
            <person name="Schumann P."/>
            <person name="Boka K."/>
            <person name="Keki Z."/>
            <person name="Toumi M."/>
            <person name="Toth E."/>
        </authorList>
    </citation>
    <scope>NUCLEOTIDE SEQUENCE [LARGE SCALE GENOMIC DNA]</scope>
    <source>
        <strain evidence="3 4">MG-N-17</strain>
    </source>
</reference>
<dbReference type="EMBL" id="VAUV01000004">
    <property type="protein sequence ID" value="TLD71556.1"/>
    <property type="molecule type" value="Genomic_DNA"/>
</dbReference>
<dbReference type="AlphaFoldDB" id="A0A5R8KGX5"/>